<name>T0SGK4_SAPDV</name>
<dbReference type="PANTHER" id="PTHR44329">
    <property type="entry name" value="SERINE/THREONINE-PROTEIN KINASE TNNI3K-RELATED"/>
    <property type="match status" value="1"/>
</dbReference>
<feature type="domain" description="Protein kinase" evidence="3">
    <location>
        <begin position="244"/>
        <end position="508"/>
    </location>
</feature>
<reference evidence="4 5" key="1">
    <citation type="submission" date="2012-04" db="EMBL/GenBank/DDBJ databases">
        <title>The Genome Sequence of Saprolegnia declina VS20.</title>
        <authorList>
            <consortium name="The Broad Institute Genome Sequencing Platform"/>
            <person name="Russ C."/>
            <person name="Nusbaum C."/>
            <person name="Tyler B."/>
            <person name="van West P."/>
            <person name="Dieguez-Uribeondo J."/>
            <person name="de Bruijn I."/>
            <person name="Tripathy S."/>
            <person name="Jiang R."/>
            <person name="Young S.K."/>
            <person name="Zeng Q."/>
            <person name="Gargeya S."/>
            <person name="Fitzgerald M."/>
            <person name="Haas B."/>
            <person name="Abouelleil A."/>
            <person name="Alvarado L."/>
            <person name="Arachchi H.M."/>
            <person name="Berlin A."/>
            <person name="Chapman S.B."/>
            <person name="Goldberg J."/>
            <person name="Griggs A."/>
            <person name="Gujja S."/>
            <person name="Hansen M."/>
            <person name="Howarth C."/>
            <person name="Imamovic A."/>
            <person name="Larimer J."/>
            <person name="McCowen C."/>
            <person name="Montmayeur A."/>
            <person name="Murphy C."/>
            <person name="Neiman D."/>
            <person name="Pearson M."/>
            <person name="Priest M."/>
            <person name="Roberts A."/>
            <person name="Saif S."/>
            <person name="Shea T."/>
            <person name="Sisk P."/>
            <person name="Sykes S."/>
            <person name="Wortman J."/>
            <person name="Nusbaum C."/>
            <person name="Birren B."/>
        </authorList>
    </citation>
    <scope>NUCLEOTIDE SEQUENCE [LARGE SCALE GENOMIC DNA]</scope>
    <source>
        <strain evidence="4 5">VS20</strain>
    </source>
</reference>
<evidence type="ECO:0000259" key="3">
    <source>
        <dbReference type="PROSITE" id="PS50011"/>
    </source>
</evidence>
<dbReference type="GO" id="GO:0004674">
    <property type="term" value="F:protein serine/threonine kinase activity"/>
    <property type="evidence" value="ECO:0007669"/>
    <property type="project" value="TreeGrafter"/>
</dbReference>
<keyword evidence="1" id="KW-1133">Transmembrane helix</keyword>
<keyword evidence="4" id="KW-0418">Kinase</keyword>
<dbReference type="OMA" id="CELEMYR"/>
<dbReference type="PANTHER" id="PTHR44329:SF214">
    <property type="entry name" value="PROTEIN KINASE DOMAIN-CONTAINING PROTEIN"/>
    <property type="match status" value="1"/>
</dbReference>
<dbReference type="AlphaFoldDB" id="T0SGK4"/>
<dbReference type="InterPro" id="IPR051681">
    <property type="entry name" value="Ser/Thr_Kinases-Pseudokinases"/>
</dbReference>
<dbReference type="GeneID" id="19941612"/>
<evidence type="ECO:0000313" key="4">
    <source>
        <dbReference type="EMBL" id="EQC42042.1"/>
    </source>
</evidence>
<dbReference type="SUPFAM" id="SSF56112">
    <property type="entry name" value="Protein kinase-like (PK-like)"/>
    <property type="match status" value="1"/>
</dbReference>
<keyword evidence="2" id="KW-0732">Signal</keyword>
<dbReference type="GO" id="GO:0005524">
    <property type="term" value="F:ATP binding"/>
    <property type="evidence" value="ECO:0007669"/>
    <property type="project" value="InterPro"/>
</dbReference>
<dbReference type="CDD" id="cd13999">
    <property type="entry name" value="STKc_MAP3K-like"/>
    <property type="match status" value="1"/>
</dbReference>
<protein>
    <submittedName>
        <fullName evidence="4">TKL protein kinase</fullName>
    </submittedName>
</protein>
<dbReference type="Gene3D" id="1.10.510.10">
    <property type="entry name" value="Transferase(Phosphotransferase) domain 1"/>
    <property type="match status" value="1"/>
</dbReference>
<dbReference type="InterPro" id="IPR008271">
    <property type="entry name" value="Ser/Thr_kinase_AS"/>
</dbReference>
<dbReference type="PROSITE" id="PS50011">
    <property type="entry name" value="PROTEIN_KINASE_DOM"/>
    <property type="match status" value="1"/>
</dbReference>
<keyword evidence="5" id="KW-1185">Reference proteome</keyword>
<dbReference type="Proteomes" id="UP000030762">
    <property type="component" value="Unassembled WGS sequence"/>
</dbReference>
<evidence type="ECO:0000256" key="2">
    <source>
        <dbReference type="SAM" id="SignalP"/>
    </source>
</evidence>
<feature type="chain" id="PRO_5004584435" evidence="2">
    <location>
        <begin position="19"/>
        <end position="517"/>
    </location>
</feature>
<proteinExistence type="predicted"/>
<dbReference type="PRINTS" id="PR00109">
    <property type="entry name" value="TYRKINASE"/>
</dbReference>
<evidence type="ECO:0000256" key="1">
    <source>
        <dbReference type="SAM" id="Phobius"/>
    </source>
</evidence>
<organism evidence="4 5">
    <name type="scientific">Saprolegnia diclina (strain VS20)</name>
    <dbReference type="NCBI Taxonomy" id="1156394"/>
    <lineage>
        <taxon>Eukaryota</taxon>
        <taxon>Sar</taxon>
        <taxon>Stramenopiles</taxon>
        <taxon>Oomycota</taxon>
        <taxon>Saprolegniomycetes</taxon>
        <taxon>Saprolegniales</taxon>
        <taxon>Saprolegniaceae</taxon>
        <taxon>Saprolegnia</taxon>
    </lineage>
</organism>
<keyword evidence="4" id="KW-0808">Transferase</keyword>
<dbReference type="Gene3D" id="3.30.200.20">
    <property type="entry name" value="Phosphorylase Kinase, domain 1"/>
    <property type="match status" value="1"/>
</dbReference>
<feature type="signal peptide" evidence="2">
    <location>
        <begin position="1"/>
        <end position="18"/>
    </location>
</feature>
<dbReference type="OrthoDB" id="77598at2759"/>
<dbReference type="STRING" id="1156394.T0SGK4"/>
<dbReference type="PROSITE" id="PS00108">
    <property type="entry name" value="PROTEIN_KINASE_ST"/>
    <property type="match status" value="1"/>
</dbReference>
<dbReference type="eggNOG" id="KOG0192">
    <property type="taxonomic scope" value="Eukaryota"/>
</dbReference>
<accession>T0SGK4</accession>
<feature type="transmembrane region" description="Helical" evidence="1">
    <location>
        <begin position="143"/>
        <end position="163"/>
    </location>
</feature>
<dbReference type="InterPro" id="IPR001245">
    <property type="entry name" value="Ser-Thr/Tyr_kinase_cat_dom"/>
</dbReference>
<keyword evidence="1" id="KW-0472">Membrane</keyword>
<dbReference type="SMART" id="SM00220">
    <property type="entry name" value="S_TKc"/>
    <property type="match status" value="1"/>
</dbReference>
<dbReference type="VEuPathDB" id="FungiDB:SDRG_00885"/>
<sequence length="517" mass="56669">MMSRLLVAAAMLVASAAGLVCNRTDPCYNHALNLCCPGDKTQHDGHGRPFCDIQLTGTCQNQTTCYDITSICVCSGDRPCRSASGACLPWSNGCSKLNAAMQFCPSGSMPSPIATTPTVVSPSSDKNVVADSFDSVANAATTITIIVCLTLVCIAAMVLFCICRRKPVAEPPILRSGAETSDREEALLPPLVHPRHASSYAPTHTTSTVASFQSQGSSQDSALSSSREFDLCELEMYRIQSFEISIVKALAQGAHGEVCMGMYQGIAVAVKKMLPKSLSHDEVQKFVLEIKLMAKLNSSYIVRFIGASWLRPSDIMLVTEFMDMGDLRNFLQLTSDATLSWQQKLQLALDIVHGLVYLHSLDHKIIHRDLKSRNVLLNTKLSAKLTDFGISREMDDMTMTAGIGTYRWMAPEVLQDGHYAESADMFSFGVILSELSTHQLPYSNYVNGSGRPYTDTAIMARVMMGDFQPTFADDCPEWFKAFGKHCMAFQPDDRPRAAQAAYVLQTELRKIEATTKL</sequence>
<dbReference type="RefSeq" id="XP_008604611.1">
    <property type="nucleotide sequence ID" value="XM_008606389.1"/>
</dbReference>
<dbReference type="InterPro" id="IPR000719">
    <property type="entry name" value="Prot_kinase_dom"/>
</dbReference>
<keyword evidence="1" id="KW-0812">Transmembrane</keyword>
<dbReference type="Pfam" id="PF07714">
    <property type="entry name" value="PK_Tyr_Ser-Thr"/>
    <property type="match status" value="1"/>
</dbReference>
<dbReference type="EMBL" id="JH767133">
    <property type="protein sequence ID" value="EQC42042.1"/>
    <property type="molecule type" value="Genomic_DNA"/>
</dbReference>
<evidence type="ECO:0000313" key="5">
    <source>
        <dbReference type="Proteomes" id="UP000030762"/>
    </source>
</evidence>
<gene>
    <name evidence="4" type="ORF">SDRG_00885</name>
</gene>
<dbReference type="InterPro" id="IPR011009">
    <property type="entry name" value="Kinase-like_dom_sf"/>
</dbReference>
<dbReference type="InParanoid" id="T0SGK4"/>